<keyword evidence="3" id="KW-0808">Transferase</keyword>
<dbReference type="GeneID" id="92748845"/>
<accession>A0ABX8KWQ3</accession>
<dbReference type="SUPFAM" id="SSF53448">
    <property type="entry name" value="Nucleotide-diphospho-sugar transferases"/>
    <property type="match status" value="1"/>
</dbReference>
<evidence type="ECO:0000313" key="3">
    <source>
        <dbReference type="EMBL" id="QXB18817.1"/>
    </source>
</evidence>
<name>A0ABX8KWQ3_9CORY</name>
<feature type="domain" description="Glycosyltransferase 2-like" evidence="1">
    <location>
        <begin position="415"/>
        <end position="530"/>
    </location>
</feature>
<dbReference type="CDD" id="cd00761">
    <property type="entry name" value="Glyco_tranf_GTA_type"/>
    <property type="match status" value="1"/>
</dbReference>
<dbReference type="InterPro" id="IPR029044">
    <property type="entry name" value="Nucleotide-diphossugar_trans"/>
</dbReference>
<evidence type="ECO:0000313" key="4">
    <source>
        <dbReference type="Proteomes" id="UP000683520"/>
    </source>
</evidence>
<feature type="domain" description="Spore protein YkvP/CgeB glycosyl transferase-like" evidence="2">
    <location>
        <begin position="259"/>
        <end position="398"/>
    </location>
</feature>
<dbReference type="GO" id="GO:0016757">
    <property type="term" value="F:glycosyltransferase activity"/>
    <property type="evidence" value="ECO:0007669"/>
    <property type="project" value="UniProtKB-KW"/>
</dbReference>
<proteinExistence type="predicted"/>
<dbReference type="SUPFAM" id="SSF53756">
    <property type="entry name" value="UDP-Glycosyltransferase/glycogen phosphorylase"/>
    <property type="match status" value="1"/>
</dbReference>
<dbReference type="Proteomes" id="UP000683520">
    <property type="component" value="Chromosome"/>
</dbReference>
<dbReference type="Pfam" id="PF13524">
    <property type="entry name" value="Glyco_trans_1_2"/>
    <property type="match status" value="1"/>
</dbReference>
<dbReference type="RefSeq" id="WP_092100393.1">
    <property type="nucleotide sequence ID" value="NZ_CP047198.1"/>
</dbReference>
<protein>
    <submittedName>
        <fullName evidence="3">Glycosyltransferase</fullName>
        <ecNumber evidence="3">2.4.-.-</ecNumber>
    </submittedName>
</protein>
<organism evidence="3 4">
    <name type="scientific">Corynebacterium coyleae</name>
    <dbReference type="NCBI Taxonomy" id="53374"/>
    <lineage>
        <taxon>Bacteria</taxon>
        <taxon>Bacillati</taxon>
        <taxon>Actinomycetota</taxon>
        <taxon>Actinomycetes</taxon>
        <taxon>Mycobacteriales</taxon>
        <taxon>Corynebacteriaceae</taxon>
        <taxon>Corynebacterium</taxon>
    </lineage>
</organism>
<gene>
    <name evidence="3" type="ORF">I6L55_01490</name>
</gene>
<keyword evidence="3" id="KW-0328">Glycosyltransferase</keyword>
<evidence type="ECO:0000259" key="1">
    <source>
        <dbReference type="Pfam" id="PF00535"/>
    </source>
</evidence>
<keyword evidence="4" id="KW-1185">Reference proteome</keyword>
<evidence type="ECO:0000259" key="2">
    <source>
        <dbReference type="Pfam" id="PF13524"/>
    </source>
</evidence>
<dbReference type="Gene3D" id="3.40.50.2000">
    <property type="entry name" value="Glycogen Phosphorylase B"/>
    <property type="match status" value="1"/>
</dbReference>
<dbReference type="InterPro" id="IPR055259">
    <property type="entry name" value="YkvP/CgeB_Glyco_trans-like"/>
</dbReference>
<reference evidence="3 4" key="1">
    <citation type="submission" date="2021-06" db="EMBL/GenBank/DDBJ databases">
        <title>FDA dAtabase for Regulatory Grade micrObial Sequences (FDA-ARGOS): Supporting development and validation of Infectious Disease Dx tests.</title>
        <authorList>
            <person name="Sproer C."/>
            <person name="Gronow S."/>
            <person name="Severitt S."/>
            <person name="Schroder I."/>
            <person name="Tallon L."/>
            <person name="Sadzewicz L."/>
            <person name="Zhao X."/>
            <person name="Boylan J."/>
            <person name="Ott S."/>
            <person name="Bowen H."/>
            <person name="Vavikolanu K."/>
            <person name="Mehta A."/>
            <person name="Aluvathingal J."/>
            <person name="Nadendla S."/>
            <person name="Lowell S."/>
            <person name="Myers T."/>
            <person name="Yan Y."/>
        </authorList>
    </citation>
    <scope>NUCLEOTIDE SEQUENCE [LARGE SCALE GENOMIC DNA]</scope>
    <source>
        <strain evidence="3 4">FDAARGOS 1425</strain>
    </source>
</reference>
<sequence>MRPQFSVSTRNVRRRFQTWVKGQFFRYAPAGVAAWARSTISKWRKLQQRRAEADGFPDYEPTLFGGPASVAPHFPFTVGTILDPFSESAWSSEFNLVALTPANWRDELPRCDFILAESAWEGSCGQWRYQLAGTSAPSADLQTLLAAATDKQIPSVFWNKEDPVHYEEFRDTAKLFDYIFTTDENSLPRYQSEIGHSRVFVLPFAAQPRIHNPARRGTKEDVNPEGIAFAGTYFRHKFQDRRAQMDLLLGAAANVAKGYDVPFTIFSRHAGGDRKYQFPLKWSKYVSGSLPYSQMLTAYRRFALFLNVNSVTTSPSMCARRIFEIVASGTAVISTPSAAIRNFFNADEVPVVTDKDQAERTIRAIVNSPMLRSRMVHKAQRQIWERHTYAHRAATILDTLELMPPQTDDKPLVSVICSTNKTNQIGHVIEQVAQQNYPNVELLLAGHGVALDPAAADTARDKGVSRIELLQFDSDSTLGLCLNELVKKSSGKIVAKFDDDDFYLPNYLRDQVNILQAMDADLVGKASIYFHLNSNNALVKRWPHREHTWYGFVAGATLVGWRDTFVRVPFPNRSRGEDSVFLKELEAKGMRVYSADSFNYVAVRRGSGHTWDISDTDILAYSQVETFGLNLKHVEV</sequence>
<dbReference type="EC" id="2.4.-.-" evidence="3"/>
<dbReference type="EMBL" id="CP077302">
    <property type="protein sequence ID" value="QXB18817.1"/>
    <property type="molecule type" value="Genomic_DNA"/>
</dbReference>
<dbReference type="InterPro" id="IPR001173">
    <property type="entry name" value="Glyco_trans_2-like"/>
</dbReference>
<dbReference type="Pfam" id="PF00535">
    <property type="entry name" value="Glycos_transf_2"/>
    <property type="match status" value="1"/>
</dbReference>
<dbReference type="Gene3D" id="3.90.550.10">
    <property type="entry name" value="Spore Coat Polysaccharide Biosynthesis Protein SpsA, Chain A"/>
    <property type="match status" value="1"/>
</dbReference>